<proteinExistence type="predicted"/>
<gene>
    <name evidence="3" type="ORF">NQ315_006158</name>
</gene>
<keyword evidence="1" id="KW-0175">Coiled coil</keyword>
<sequence length="573" mass="64434">MAASKPNTPFMSCIKVKGISLLPPFITPKRRVELQHYKQQAVKLEKRLKNCRDLQKNLEDLLNMEPLTDRRYSEVSFCGSSHVEALGIAEKANNDIPPPKRQITLSRDIIDVTQYNTDGIKIIYNDSNQDVGASEQVEVLYQHQHTNDVYQEPNSLNSASMDVNNHTLEGTPTKSFSSPLELSPRPRLIRSNSYTLDTPSPVLLAHLKKTGESKDGLNQSPISRNWSSLENNYVPFEKSEFSSINTVYNANCEEDVHSSTPTPKCEENDAAPAINVIQTDISVHKITVNTNNEVLDENSETSDTQLLQVLRALPDMYAKQIIELIESQKGVKSGNLEKDNNRKGSESPKKFDNSLKNDNNDVFQDSTTSLSPSQSIYYSLASSDTVRPLSDCSIQLIDLDQSPEQNPNVIQYIDEEVRSVYVGRELFPNLDANTMNNKQEWAASVIGAHIKGYLTRRLLNTEKVQSLIETIKDALVCALQLHNAENIDESDVELHRRLINQVSVACYEFHDIFFSISVQEQMSIIATDRQRKLEKAKRPTSAPTVSRKASKSSSARSTPRQRVQSHSRSLTKV</sequence>
<feature type="region of interest" description="Disordered" evidence="2">
    <location>
        <begin position="530"/>
        <end position="573"/>
    </location>
</feature>
<dbReference type="Pfam" id="PF16025">
    <property type="entry name" value="CaM_bind"/>
    <property type="match status" value="1"/>
</dbReference>
<dbReference type="GO" id="GO:0032053">
    <property type="term" value="P:ciliary basal body organization"/>
    <property type="evidence" value="ECO:0007669"/>
    <property type="project" value="TreeGrafter"/>
</dbReference>
<evidence type="ECO:0000313" key="4">
    <source>
        <dbReference type="Proteomes" id="UP001159042"/>
    </source>
</evidence>
<dbReference type="GO" id="GO:0005814">
    <property type="term" value="C:centriole"/>
    <property type="evidence" value="ECO:0007669"/>
    <property type="project" value="InterPro"/>
</dbReference>
<evidence type="ECO:0000313" key="3">
    <source>
        <dbReference type="EMBL" id="KAJ8919632.1"/>
    </source>
</evidence>
<evidence type="ECO:0000256" key="1">
    <source>
        <dbReference type="SAM" id="Coils"/>
    </source>
</evidence>
<dbReference type="AlphaFoldDB" id="A0AAV8W077"/>
<dbReference type="PANTHER" id="PTHR13594:SF1">
    <property type="entry name" value="CENTRIOLAR COILED-COIL PROTEIN OF 110 KDA"/>
    <property type="match status" value="1"/>
</dbReference>
<comment type="caution">
    <text evidence="3">The sequence shown here is derived from an EMBL/GenBank/DDBJ whole genome shotgun (WGS) entry which is preliminary data.</text>
</comment>
<name>A0AAV8W077_9CUCU</name>
<feature type="compositionally biased region" description="Polar residues" evidence="2">
    <location>
        <begin position="157"/>
        <end position="180"/>
    </location>
</feature>
<dbReference type="Proteomes" id="UP001159042">
    <property type="component" value="Unassembled WGS sequence"/>
</dbReference>
<dbReference type="GO" id="GO:0007099">
    <property type="term" value="P:centriole replication"/>
    <property type="evidence" value="ECO:0007669"/>
    <property type="project" value="InterPro"/>
</dbReference>
<feature type="compositionally biased region" description="Basic residues" evidence="2">
    <location>
        <begin position="563"/>
        <end position="573"/>
    </location>
</feature>
<keyword evidence="4" id="KW-1185">Reference proteome</keyword>
<feature type="region of interest" description="Disordered" evidence="2">
    <location>
        <begin position="157"/>
        <end position="184"/>
    </location>
</feature>
<accession>A0AAV8W077</accession>
<feature type="coiled-coil region" evidence="1">
    <location>
        <begin position="34"/>
        <end position="64"/>
    </location>
</feature>
<dbReference type="GO" id="GO:1903723">
    <property type="term" value="P:negative regulation of centriole elongation"/>
    <property type="evidence" value="ECO:0007669"/>
    <property type="project" value="TreeGrafter"/>
</dbReference>
<dbReference type="GO" id="GO:0032465">
    <property type="term" value="P:regulation of cytokinesis"/>
    <property type="evidence" value="ECO:0007669"/>
    <property type="project" value="InterPro"/>
</dbReference>
<organism evidence="3 4">
    <name type="scientific">Exocentrus adspersus</name>
    <dbReference type="NCBI Taxonomy" id="1586481"/>
    <lineage>
        <taxon>Eukaryota</taxon>
        <taxon>Metazoa</taxon>
        <taxon>Ecdysozoa</taxon>
        <taxon>Arthropoda</taxon>
        <taxon>Hexapoda</taxon>
        <taxon>Insecta</taxon>
        <taxon>Pterygota</taxon>
        <taxon>Neoptera</taxon>
        <taxon>Endopterygota</taxon>
        <taxon>Coleoptera</taxon>
        <taxon>Polyphaga</taxon>
        <taxon>Cucujiformia</taxon>
        <taxon>Chrysomeloidea</taxon>
        <taxon>Cerambycidae</taxon>
        <taxon>Lamiinae</taxon>
        <taxon>Acanthocinini</taxon>
        <taxon>Exocentrus</taxon>
    </lineage>
</organism>
<dbReference type="EMBL" id="JANEYG010000016">
    <property type="protein sequence ID" value="KAJ8919632.1"/>
    <property type="molecule type" value="Genomic_DNA"/>
</dbReference>
<feature type="compositionally biased region" description="Polar residues" evidence="2">
    <location>
        <begin position="360"/>
        <end position="370"/>
    </location>
</feature>
<protein>
    <submittedName>
        <fullName evidence="3">Uncharacterized protein</fullName>
    </submittedName>
</protein>
<dbReference type="PANTHER" id="PTHR13594">
    <property type="entry name" value="CENTRIOLAR COILED-COIL PROTEIN OF 110 KDA"/>
    <property type="match status" value="1"/>
</dbReference>
<feature type="compositionally biased region" description="Basic and acidic residues" evidence="2">
    <location>
        <begin position="335"/>
        <end position="359"/>
    </location>
</feature>
<evidence type="ECO:0000256" key="2">
    <source>
        <dbReference type="SAM" id="MobiDB-lite"/>
    </source>
</evidence>
<feature type="region of interest" description="Disordered" evidence="2">
    <location>
        <begin position="333"/>
        <end position="370"/>
    </location>
</feature>
<dbReference type="InterPro" id="IPR033207">
    <property type="entry name" value="CCP110"/>
</dbReference>
<reference evidence="3 4" key="1">
    <citation type="journal article" date="2023" name="Insect Mol. Biol.">
        <title>Genome sequencing provides insights into the evolution of gene families encoding plant cell wall-degrading enzymes in longhorned beetles.</title>
        <authorList>
            <person name="Shin N.R."/>
            <person name="Okamura Y."/>
            <person name="Kirsch R."/>
            <person name="Pauchet Y."/>
        </authorList>
    </citation>
    <scope>NUCLEOTIDE SEQUENCE [LARGE SCALE GENOMIC DNA]</scope>
    <source>
        <strain evidence="3">EAD_L_NR</strain>
    </source>
</reference>